<evidence type="ECO:0000313" key="3">
    <source>
        <dbReference type="Proteomes" id="UP000231279"/>
    </source>
</evidence>
<dbReference type="Proteomes" id="UP000231279">
    <property type="component" value="Unassembled WGS sequence"/>
</dbReference>
<dbReference type="InterPro" id="IPR052929">
    <property type="entry name" value="RNase_H-like_EbsB-rel"/>
</dbReference>
<dbReference type="Pfam" id="PF13456">
    <property type="entry name" value="RVT_3"/>
    <property type="match status" value="1"/>
</dbReference>
<dbReference type="InterPro" id="IPR036397">
    <property type="entry name" value="RNaseH_sf"/>
</dbReference>
<evidence type="ECO:0000259" key="1">
    <source>
        <dbReference type="Pfam" id="PF13456"/>
    </source>
</evidence>
<reference evidence="3" key="1">
    <citation type="journal article" date="2018" name="Gigascience">
        <title>Genome assembly of the Pink Ipe (Handroanthus impetiginosus, Bignoniaceae), a highly valued, ecologically keystone Neotropical timber forest tree.</title>
        <authorList>
            <person name="Silva-Junior O.B."/>
            <person name="Grattapaglia D."/>
            <person name="Novaes E."/>
            <person name="Collevatti R.G."/>
        </authorList>
    </citation>
    <scope>NUCLEOTIDE SEQUENCE [LARGE SCALE GENOMIC DNA]</scope>
    <source>
        <strain evidence="3">cv. UFG-1</strain>
    </source>
</reference>
<organism evidence="2 3">
    <name type="scientific">Handroanthus impetiginosus</name>
    <dbReference type="NCBI Taxonomy" id="429701"/>
    <lineage>
        <taxon>Eukaryota</taxon>
        <taxon>Viridiplantae</taxon>
        <taxon>Streptophyta</taxon>
        <taxon>Embryophyta</taxon>
        <taxon>Tracheophyta</taxon>
        <taxon>Spermatophyta</taxon>
        <taxon>Magnoliopsida</taxon>
        <taxon>eudicotyledons</taxon>
        <taxon>Gunneridae</taxon>
        <taxon>Pentapetalae</taxon>
        <taxon>asterids</taxon>
        <taxon>lamiids</taxon>
        <taxon>Lamiales</taxon>
        <taxon>Bignoniaceae</taxon>
        <taxon>Crescentiina</taxon>
        <taxon>Tabebuia alliance</taxon>
        <taxon>Handroanthus</taxon>
    </lineage>
</organism>
<feature type="domain" description="RNase H type-1" evidence="1">
    <location>
        <begin position="72"/>
        <end position="150"/>
    </location>
</feature>
<name>A0A2G9HY36_9LAMI</name>
<dbReference type="GO" id="GO:0004523">
    <property type="term" value="F:RNA-DNA hybrid ribonuclease activity"/>
    <property type="evidence" value="ECO:0007669"/>
    <property type="project" value="InterPro"/>
</dbReference>
<dbReference type="PANTHER" id="PTHR47074:SF11">
    <property type="entry name" value="REVERSE TRANSCRIPTASE-LIKE PROTEIN"/>
    <property type="match status" value="1"/>
</dbReference>
<dbReference type="AlphaFoldDB" id="A0A2G9HY36"/>
<gene>
    <name evidence="2" type="ORF">CDL12_05038</name>
</gene>
<dbReference type="GO" id="GO:0003676">
    <property type="term" value="F:nucleic acid binding"/>
    <property type="evidence" value="ECO:0007669"/>
    <property type="project" value="InterPro"/>
</dbReference>
<dbReference type="Gene3D" id="3.30.420.10">
    <property type="entry name" value="Ribonuclease H-like superfamily/Ribonuclease H"/>
    <property type="match status" value="1"/>
</dbReference>
<sequence length="157" mass="17473">MELSHTLQKCHFAGQTWVLSNLPHSSISRPDRYPNSWFLDSFKPTFKVEEHGLNSVGPSRWRPPECGSIKINFDAGVFGEEHLIGIGIIARDSGGRFIAWRTKVLTTTVHAETAEALAAREAAILRKEMRWKKLVSEGDNSTVVVALNSDPVASFKI</sequence>
<proteinExistence type="predicted"/>
<dbReference type="PANTHER" id="PTHR47074">
    <property type="entry name" value="BNAC02G40300D PROTEIN"/>
    <property type="match status" value="1"/>
</dbReference>
<evidence type="ECO:0000313" key="2">
    <source>
        <dbReference type="EMBL" id="PIN22250.1"/>
    </source>
</evidence>
<accession>A0A2G9HY36</accession>
<dbReference type="InterPro" id="IPR002156">
    <property type="entry name" value="RNaseH_domain"/>
</dbReference>
<keyword evidence="3" id="KW-1185">Reference proteome</keyword>
<dbReference type="OrthoDB" id="1906820at2759"/>
<comment type="caution">
    <text evidence="2">The sequence shown here is derived from an EMBL/GenBank/DDBJ whole genome shotgun (WGS) entry which is preliminary data.</text>
</comment>
<dbReference type="EMBL" id="NKXS01000795">
    <property type="protein sequence ID" value="PIN22250.1"/>
    <property type="molecule type" value="Genomic_DNA"/>
</dbReference>
<protein>
    <recommendedName>
        <fullName evidence="1">RNase H type-1 domain-containing protein</fullName>
    </recommendedName>
</protein>